<reference evidence="3 4" key="1">
    <citation type="submission" date="2025-04" db="UniProtKB">
        <authorList>
            <consortium name="RefSeq"/>
        </authorList>
    </citation>
    <scope>IDENTIFICATION</scope>
</reference>
<protein>
    <submittedName>
        <fullName evidence="3">Uncharacterized protein LOC129604627 isoform X1</fullName>
    </submittedName>
    <submittedName>
        <fullName evidence="4">Uncharacterized protein LOC129604640 isoform X1</fullName>
    </submittedName>
</protein>
<dbReference type="RefSeq" id="XP_055367903.1">
    <property type="nucleotide sequence ID" value="XM_055511928.1"/>
</dbReference>
<proteinExistence type="predicted"/>
<dbReference type="AlphaFoldDB" id="A0A9W2Y226"/>
<organism evidence="2 4">
    <name type="scientific">Betta splendens</name>
    <name type="common">Siamese fighting fish</name>
    <dbReference type="NCBI Taxonomy" id="158456"/>
    <lineage>
        <taxon>Eukaryota</taxon>
        <taxon>Metazoa</taxon>
        <taxon>Chordata</taxon>
        <taxon>Craniata</taxon>
        <taxon>Vertebrata</taxon>
        <taxon>Euteleostomi</taxon>
        <taxon>Actinopterygii</taxon>
        <taxon>Neopterygii</taxon>
        <taxon>Teleostei</taxon>
        <taxon>Neoteleostei</taxon>
        <taxon>Acanthomorphata</taxon>
        <taxon>Anabantaria</taxon>
        <taxon>Anabantiformes</taxon>
        <taxon>Anabantoidei</taxon>
        <taxon>Osphronemidae</taxon>
        <taxon>Betta</taxon>
    </lineage>
</organism>
<keyword evidence="2" id="KW-1185">Reference proteome</keyword>
<feature type="compositionally biased region" description="Basic and acidic residues" evidence="1">
    <location>
        <begin position="1"/>
        <end position="21"/>
    </location>
</feature>
<evidence type="ECO:0000256" key="1">
    <source>
        <dbReference type="SAM" id="MobiDB-lite"/>
    </source>
</evidence>
<dbReference type="KEGG" id="bspl:129604627"/>
<sequence length="106" mass="11533">MRAPGDEEKEIKLKQKAHAAEGDTMETRQGSGPSWPKLSERSQEPQVHNNIQCSCGGWRTVATETTIGPHRAIGDVIARVCGGSMLFLQLFAPSSLRSRQRGASQS</sequence>
<dbReference type="GeneID" id="129604640"/>
<evidence type="ECO:0000313" key="4">
    <source>
        <dbReference type="RefSeq" id="XP_055367929.1"/>
    </source>
</evidence>
<feature type="region of interest" description="Disordered" evidence="1">
    <location>
        <begin position="1"/>
        <end position="48"/>
    </location>
</feature>
<accession>A0A9W2Y226</accession>
<evidence type="ECO:0000313" key="2">
    <source>
        <dbReference type="Proteomes" id="UP000515150"/>
    </source>
</evidence>
<name>A0A9W2Y226_BETSP</name>
<gene>
    <name evidence="4" type="primary">LOC129604640</name>
    <name evidence="3" type="synonym">LOC129604627</name>
</gene>
<evidence type="ECO:0000313" key="3">
    <source>
        <dbReference type="RefSeq" id="XP_055367903.1"/>
    </source>
</evidence>
<dbReference type="KEGG" id="bspl:129604640"/>
<dbReference type="RefSeq" id="XP_055367929.1">
    <property type="nucleotide sequence ID" value="XM_055511954.1"/>
</dbReference>
<dbReference type="Proteomes" id="UP000515150">
    <property type="component" value="Chromosome 9"/>
</dbReference>